<dbReference type="SUPFAM" id="SSF103473">
    <property type="entry name" value="MFS general substrate transporter"/>
    <property type="match status" value="1"/>
</dbReference>
<feature type="transmembrane region" description="Helical" evidence="10">
    <location>
        <begin position="64"/>
        <end position="84"/>
    </location>
</feature>
<dbReference type="EMBL" id="KB722666">
    <property type="protein sequence ID" value="EMS19765.1"/>
    <property type="molecule type" value="Genomic_DNA"/>
</dbReference>
<dbReference type="eggNOG" id="KOG0254">
    <property type="taxonomic scope" value="Eukaryota"/>
</dbReference>
<feature type="transmembrane region" description="Helical" evidence="10">
    <location>
        <begin position="272"/>
        <end position="294"/>
    </location>
</feature>
<evidence type="ECO:0000256" key="2">
    <source>
        <dbReference type="ARBA" id="ARBA00010992"/>
    </source>
</evidence>
<dbReference type="InterPro" id="IPR005828">
    <property type="entry name" value="MFS_sugar_transport-like"/>
</dbReference>
<dbReference type="Gene3D" id="1.20.1250.20">
    <property type="entry name" value="MFS general substrate transporter like domains"/>
    <property type="match status" value="1"/>
</dbReference>
<keyword evidence="3 8" id="KW-0813">Transport</keyword>
<gene>
    <name evidence="12" type="ORF">RHTO_04057</name>
</gene>
<dbReference type="PRINTS" id="PR00171">
    <property type="entry name" value="SUGRTRNSPORT"/>
</dbReference>
<comment type="catalytic activity">
    <reaction evidence="7">
        <text>myo-inositol(out) + H(+)(out) = myo-inositol(in) + H(+)(in)</text>
        <dbReference type="Rhea" id="RHEA:60364"/>
        <dbReference type="ChEBI" id="CHEBI:15378"/>
        <dbReference type="ChEBI" id="CHEBI:17268"/>
    </reaction>
</comment>
<dbReference type="PROSITE" id="PS51257">
    <property type="entry name" value="PROKAR_LIPOPROTEIN"/>
    <property type="match status" value="1"/>
</dbReference>
<feature type="transmembrane region" description="Helical" evidence="10">
    <location>
        <begin position="438"/>
        <end position="458"/>
    </location>
</feature>
<dbReference type="InterPro" id="IPR003663">
    <property type="entry name" value="Sugar/inositol_transpt"/>
</dbReference>
<feature type="region of interest" description="Disordered" evidence="9">
    <location>
        <begin position="524"/>
        <end position="566"/>
    </location>
</feature>
<dbReference type="RefSeq" id="XP_016270884.1">
    <property type="nucleotide sequence ID" value="XM_016417725.1"/>
</dbReference>
<feature type="transmembrane region" description="Helical" evidence="10">
    <location>
        <begin position="116"/>
        <end position="137"/>
    </location>
</feature>
<reference evidence="12 13" key="1">
    <citation type="journal article" date="2012" name="Nat. Commun.">
        <title>A multi-omic map of the lipid-producing yeast Rhodosporidium toruloides.</title>
        <authorList>
            <person name="Zhu Z."/>
            <person name="Zhang S."/>
            <person name="Liu H."/>
            <person name="Shen H."/>
            <person name="Lin X."/>
            <person name="Yang F."/>
            <person name="Zhou Y.J."/>
            <person name="Jin G."/>
            <person name="Ye M."/>
            <person name="Zou H."/>
            <person name="Zou H."/>
            <person name="Zhao Z.K."/>
        </authorList>
    </citation>
    <scope>NUCLEOTIDE SEQUENCE [LARGE SCALE GENOMIC DNA]</scope>
    <source>
        <strain evidence="12 13">NP11</strain>
    </source>
</reference>
<feature type="transmembrane region" description="Helical" evidence="10">
    <location>
        <begin position="149"/>
        <end position="169"/>
    </location>
</feature>
<organism evidence="12 13">
    <name type="scientific">Rhodotorula toruloides (strain NP11)</name>
    <name type="common">Yeast</name>
    <name type="synonym">Rhodosporidium toruloides</name>
    <dbReference type="NCBI Taxonomy" id="1130832"/>
    <lineage>
        <taxon>Eukaryota</taxon>
        <taxon>Fungi</taxon>
        <taxon>Dikarya</taxon>
        <taxon>Basidiomycota</taxon>
        <taxon>Pucciniomycotina</taxon>
        <taxon>Microbotryomycetes</taxon>
        <taxon>Sporidiobolales</taxon>
        <taxon>Sporidiobolaceae</taxon>
        <taxon>Rhodotorula</taxon>
    </lineage>
</organism>
<dbReference type="InterPro" id="IPR005829">
    <property type="entry name" value="Sugar_transporter_CS"/>
</dbReference>
<feature type="domain" description="Major facilitator superfamily (MFS) profile" evidence="11">
    <location>
        <begin position="15"/>
        <end position="462"/>
    </location>
</feature>
<evidence type="ECO:0000256" key="9">
    <source>
        <dbReference type="SAM" id="MobiDB-lite"/>
    </source>
</evidence>
<dbReference type="Proteomes" id="UP000016926">
    <property type="component" value="Unassembled WGS sequence"/>
</dbReference>
<evidence type="ECO:0000313" key="12">
    <source>
        <dbReference type="EMBL" id="EMS19765.1"/>
    </source>
</evidence>
<evidence type="ECO:0000259" key="11">
    <source>
        <dbReference type="PROSITE" id="PS50850"/>
    </source>
</evidence>
<feature type="transmembrane region" description="Helical" evidence="10">
    <location>
        <begin position="91"/>
        <end position="110"/>
    </location>
</feature>
<feature type="transmembrane region" description="Helical" evidence="10">
    <location>
        <begin position="408"/>
        <end position="426"/>
    </location>
</feature>
<dbReference type="PROSITE" id="PS50850">
    <property type="entry name" value="MFS"/>
    <property type="match status" value="1"/>
</dbReference>
<evidence type="ECO:0000256" key="8">
    <source>
        <dbReference type="RuleBase" id="RU003346"/>
    </source>
</evidence>
<dbReference type="InterPro" id="IPR036259">
    <property type="entry name" value="MFS_trans_sf"/>
</dbReference>
<dbReference type="Pfam" id="PF00083">
    <property type="entry name" value="Sugar_tr"/>
    <property type="match status" value="1"/>
</dbReference>
<evidence type="ECO:0000256" key="4">
    <source>
        <dbReference type="ARBA" id="ARBA00022692"/>
    </source>
</evidence>
<dbReference type="AlphaFoldDB" id="M7WPJ6"/>
<keyword evidence="5 10" id="KW-1133">Transmembrane helix</keyword>
<dbReference type="InterPro" id="IPR050360">
    <property type="entry name" value="MFS_Sugar_Transporters"/>
</dbReference>
<dbReference type="GO" id="GO:0016020">
    <property type="term" value="C:membrane"/>
    <property type="evidence" value="ECO:0007669"/>
    <property type="project" value="UniProtKB-SubCell"/>
</dbReference>
<feature type="transmembrane region" description="Helical" evidence="10">
    <location>
        <begin position="369"/>
        <end position="396"/>
    </location>
</feature>
<feature type="transmembrane region" description="Helical" evidence="10">
    <location>
        <begin position="181"/>
        <end position="202"/>
    </location>
</feature>
<evidence type="ECO:0000313" key="13">
    <source>
        <dbReference type="Proteomes" id="UP000016926"/>
    </source>
</evidence>
<feature type="transmembrane region" description="Helical" evidence="10">
    <location>
        <begin position="334"/>
        <end position="357"/>
    </location>
</feature>
<dbReference type="GeneID" id="27368070"/>
<keyword evidence="13" id="KW-1185">Reference proteome</keyword>
<dbReference type="OrthoDB" id="6612291at2759"/>
<evidence type="ECO:0000256" key="7">
    <source>
        <dbReference type="ARBA" id="ARBA00049119"/>
    </source>
</evidence>
<feature type="transmembrane region" description="Helical" evidence="10">
    <location>
        <begin position="306"/>
        <end position="327"/>
    </location>
</feature>
<dbReference type="PANTHER" id="PTHR48022:SF17">
    <property type="entry name" value="HEXOSE TRANSPORTER"/>
    <property type="match status" value="1"/>
</dbReference>
<dbReference type="PANTHER" id="PTHR48022">
    <property type="entry name" value="PLASTIDIC GLUCOSE TRANSPORTER 4"/>
    <property type="match status" value="1"/>
</dbReference>
<dbReference type="NCBIfam" id="TIGR00879">
    <property type="entry name" value="SP"/>
    <property type="match status" value="1"/>
</dbReference>
<comment type="subcellular location">
    <subcellularLocation>
        <location evidence="1">Membrane</location>
        <topology evidence="1">Multi-pass membrane protein</topology>
    </subcellularLocation>
</comment>
<dbReference type="InterPro" id="IPR020846">
    <property type="entry name" value="MFS_dom"/>
</dbReference>
<comment type="similarity">
    <text evidence="2 8">Belongs to the major facilitator superfamily. Sugar transporter (TC 2.A.1.1) family.</text>
</comment>
<name>M7WPJ6_RHOT1</name>
<proteinExistence type="inferred from homology"/>
<accession>M7WPJ6</accession>
<keyword evidence="4 10" id="KW-0812">Transmembrane</keyword>
<sequence length="566" mass="61501">MEVEQRAPIHMALLMSCFAGFGGFIYGYDTGYISGVKEMPYFRQLFGELGANGKYYLPSYRDSLITSILSAGTFVGALASYPIGDFLGRRYGIMAFLFLFSIGVACQTGGTTLRTFVVGRIFAGLGIGGTSCLVPVYQSETAPKHLRGAVVGGYQLLITVGLFIAAVIVNGTKNRMDISCYAIPIGLQFIWVAILVVGLAILPESPRYLIAAGRDEAAQDALSWILRAPVESDIVGEHYAEIAASVHHVRSLGGTSYADCFSMMNRNRVRSWAGIGLQALQQLVGVNFIFYYGTTFFQNSGIHDPFVITIATNVVNVGSTIPGLWLTDKAGRRTMLLVGAVGMAVCHFIVAGCSTALSQDNEAGQKVLIGFVCVFIAFFAATWGPIAWVVTSEIYATATRAKQMSMSVASNWLFNFGIGYATPYLVNTGKGNAGLQGKVFFIWGGVSCIAILFVYFCIPETKGLSLEQSPPSIHPLDILYRLTGNAIRATKIRRELLERDIQDEDTAAYFYAFKEQHLGSSLHELEQHQGSSSDPQQPPHHQLQLQQDGLAPVESPAVKMRDLNEA</sequence>
<feature type="transmembrane region" description="Helical" evidence="10">
    <location>
        <begin position="7"/>
        <end position="28"/>
    </location>
</feature>
<evidence type="ECO:0000256" key="5">
    <source>
        <dbReference type="ARBA" id="ARBA00022989"/>
    </source>
</evidence>
<evidence type="ECO:0000256" key="3">
    <source>
        <dbReference type="ARBA" id="ARBA00022448"/>
    </source>
</evidence>
<dbReference type="HOGENOM" id="CLU_001265_30_1_1"/>
<keyword evidence="6 10" id="KW-0472">Membrane</keyword>
<dbReference type="CDD" id="cd17356">
    <property type="entry name" value="MFS_HXT"/>
    <property type="match status" value="1"/>
</dbReference>
<evidence type="ECO:0000256" key="1">
    <source>
        <dbReference type="ARBA" id="ARBA00004141"/>
    </source>
</evidence>
<dbReference type="GO" id="GO:0005351">
    <property type="term" value="F:carbohydrate:proton symporter activity"/>
    <property type="evidence" value="ECO:0007669"/>
    <property type="project" value="TreeGrafter"/>
</dbReference>
<protein>
    <submittedName>
        <fullName evidence="12">MFS transporter, major inositol transporter</fullName>
    </submittedName>
</protein>
<evidence type="ECO:0000256" key="6">
    <source>
        <dbReference type="ARBA" id="ARBA00023136"/>
    </source>
</evidence>
<evidence type="ECO:0000256" key="10">
    <source>
        <dbReference type="SAM" id="Phobius"/>
    </source>
</evidence>
<dbReference type="PROSITE" id="PS00217">
    <property type="entry name" value="SUGAR_TRANSPORT_2"/>
    <property type="match status" value="1"/>
</dbReference>
<feature type="compositionally biased region" description="Low complexity" evidence="9">
    <location>
        <begin position="528"/>
        <end position="550"/>
    </location>
</feature>